<dbReference type="Pfam" id="PF12260">
    <property type="entry name" value="PIP49_C"/>
    <property type="match status" value="1"/>
</dbReference>
<name>A0A182YE53_ANOST</name>
<dbReference type="InterPro" id="IPR011009">
    <property type="entry name" value="Kinase-like_dom_sf"/>
</dbReference>
<dbReference type="PANTHER" id="PTHR32073">
    <property type="entry name" value="GH11358P"/>
    <property type="match status" value="1"/>
</dbReference>
<dbReference type="Proteomes" id="UP000076408">
    <property type="component" value="Unassembled WGS sequence"/>
</dbReference>
<organism evidence="6 7">
    <name type="scientific">Anopheles stephensi</name>
    <name type="common">Indo-Pakistan malaria mosquito</name>
    <dbReference type="NCBI Taxonomy" id="30069"/>
    <lineage>
        <taxon>Eukaryota</taxon>
        <taxon>Metazoa</taxon>
        <taxon>Ecdysozoa</taxon>
        <taxon>Arthropoda</taxon>
        <taxon>Hexapoda</taxon>
        <taxon>Insecta</taxon>
        <taxon>Pterygota</taxon>
        <taxon>Neoptera</taxon>
        <taxon>Endopterygota</taxon>
        <taxon>Diptera</taxon>
        <taxon>Nematocera</taxon>
        <taxon>Culicoidea</taxon>
        <taxon>Culicidae</taxon>
        <taxon>Anophelinae</taxon>
        <taxon>Anopheles</taxon>
    </lineage>
</organism>
<dbReference type="VEuPathDB" id="VectorBase:ASTEI20_033400"/>
<evidence type="ECO:0000313" key="7">
    <source>
        <dbReference type="Proteomes" id="UP000076408"/>
    </source>
</evidence>
<keyword evidence="4" id="KW-0732">Signal</keyword>
<dbReference type="InterPro" id="IPR022049">
    <property type="entry name" value="FAM69_kinase_dom"/>
</dbReference>
<dbReference type="GO" id="GO:0005576">
    <property type="term" value="C:extracellular region"/>
    <property type="evidence" value="ECO:0007669"/>
    <property type="project" value="UniProtKB-SubCell"/>
</dbReference>
<dbReference type="EnsemblMetazoa" id="ASTEI06739-RA">
    <property type="protein sequence ID" value="ASTEI06739-PA"/>
    <property type="gene ID" value="ASTEI06739"/>
</dbReference>
<sequence>MATDSTLYYVLLFIVIVFQRIPQDDIPTDRPLASVCQYDCRVLCPECFPLPPRCDELDRLFTLHGGSFFNRINGMLNAHTTRIGAFREPTNQAVLKHLNRDSTIEKLLEQFCDSYKQPKAARCTWARNGSVEEAKQFLQQSILDDTRIEGCIFCPTTSSGQTLQRFLALLDPTDNALRNLLAVRTNVEPLLLKLFATHDTSSLYVPKLLDMIGFTVIESYEGQTLEHYYDQPLAIRLLIAAKLIQAAFSFTEGIHGFRFYLTDINPDNVVVKVDHGNSNVRVSIVDLDNVIILDSLAGTFSSQHAYHVHGKIECNGCFAYVQEDVCRYRSSDLNLFATCQLLLENLNGNYAAGLLHSGHSKSKDQSLTDPYDDAPQILHNLLEECVHCQPPNCRNRSLILHDMLEIIDRTVAQL</sequence>
<evidence type="ECO:0000313" key="6">
    <source>
        <dbReference type="EnsemblMetazoa" id="ASTEI06739-PA"/>
    </source>
</evidence>
<proteinExistence type="inferred from homology"/>
<evidence type="ECO:0000256" key="2">
    <source>
        <dbReference type="ARBA" id="ARBA00006338"/>
    </source>
</evidence>
<comment type="subcellular location">
    <subcellularLocation>
        <location evidence="1">Secreted</location>
    </subcellularLocation>
</comment>
<evidence type="ECO:0000256" key="1">
    <source>
        <dbReference type="ARBA" id="ARBA00004613"/>
    </source>
</evidence>
<feature type="domain" description="FAM69 protein-kinase" evidence="5">
    <location>
        <begin position="184"/>
        <end position="386"/>
    </location>
</feature>
<comment type="similarity">
    <text evidence="2">Belongs to the DIPK family.</text>
</comment>
<dbReference type="PANTHER" id="PTHR32073:SF7">
    <property type="entry name" value="GH11358P"/>
    <property type="match status" value="1"/>
</dbReference>
<evidence type="ECO:0000256" key="3">
    <source>
        <dbReference type="ARBA" id="ARBA00022525"/>
    </source>
</evidence>
<keyword evidence="3" id="KW-0964">Secreted</keyword>
<evidence type="ECO:0000259" key="5">
    <source>
        <dbReference type="Pfam" id="PF12260"/>
    </source>
</evidence>
<protein>
    <submittedName>
        <fullName evidence="6">PIP49_C domain-containing protein</fullName>
    </submittedName>
</protein>
<evidence type="ECO:0000256" key="4">
    <source>
        <dbReference type="ARBA" id="ARBA00022729"/>
    </source>
</evidence>
<accession>A0A182YE53</accession>
<dbReference type="AlphaFoldDB" id="A0A182YE53"/>
<dbReference type="InterPro" id="IPR020519">
    <property type="entry name" value="DIPK2A/B"/>
</dbReference>
<dbReference type="STRING" id="30069.A0A182YE53"/>
<dbReference type="SUPFAM" id="SSF56112">
    <property type="entry name" value="Protein kinase-like (PK-like)"/>
    <property type="match status" value="1"/>
</dbReference>
<dbReference type="OMA" id="QVTFETW"/>
<dbReference type="VEuPathDB" id="VectorBase:ASTEI06739"/>
<reference evidence="6" key="2">
    <citation type="submission" date="2020-05" db="UniProtKB">
        <authorList>
            <consortium name="EnsemblMetazoa"/>
        </authorList>
    </citation>
    <scope>IDENTIFICATION</scope>
    <source>
        <strain evidence="6">Indian</strain>
    </source>
</reference>
<reference evidence="7" key="1">
    <citation type="journal article" date="2014" name="Genome Biol.">
        <title>Genome analysis of a major urban malaria vector mosquito, Anopheles stephensi.</title>
        <authorList>
            <person name="Jiang X."/>
            <person name="Peery A."/>
            <person name="Hall A.B."/>
            <person name="Sharma A."/>
            <person name="Chen X.G."/>
            <person name="Waterhouse R.M."/>
            <person name="Komissarov A."/>
            <person name="Riehle M.M."/>
            <person name="Shouche Y."/>
            <person name="Sharakhova M.V."/>
            <person name="Lawson D."/>
            <person name="Pakpour N."/>
            <person name="Arensburger P."/>
            <person name="Davidson V.L."/>
            <person name="Eiglmeier K."/>
            <person name="Emrich S."/>
            <person name="George P."/>
            <person name="Kennedy R.C."/>
            <person name="Mane S.P."/>
            <person name="Maslen G."/>
            <person name="Oringanje C."/>
            <person name="Qi Y."/>
            <person name="Settlage R."/>
            <person name="Tojo M."/>
            <person name="Tubio J.M."/>
            <person name="Unger M.F."/>
            <person name="Wang B."/>
            <person name="Vernick K.D."/>
            <person name="Ribeiro J.M."/>
            <person name="James A.A."/>
            <person name="Michel K."/>
            <person name="Riehle M.A."/>
            <person name="Luckhart S."/>
            <person name="Sharakhov I.V."/>
            <person name="Tu Z."/>
        </authorList>
    </citation>
    <scope>NUCLEOTIDE SEQUENCE [LARGE SCALE GENOMIC DNA]</scope>
    <source>
        <strain evidence="7">Indian</strain>
    </source>
</reference>
<keyword evidence="7" id="KW-1185">Reference proteome</keyword>
<dbReference type="VEuPathDB" id="VectorBase:ASTE006682"/>